<organism evidence="2 3">
    <name type="scientific">Thiohalocapsa halophila</name>
    <dbReference type="NCBI Taxonomy" id="69359"/>
    <lineage>
        <taxon>Bacteria</taxon>
        <taxon>Pseudomonadati</taxon>
        <taxon>Pseudomonadota</taxon>
        <taxon>Gammaproteobacteria</taxon>
        <taxon>Chromatiales</taxon>
        <taxon>Chromatiaceae</taxon>
        <taxon>Thiohalocapsa</taxon>
    </lineage>
</organism>
<dbReference type="Gene3D" id="3.90.50.10">
    <property type="entry name" value="Photosynthetic Reaction Center, subunit H, domain 2"/>
    <property type="match status" value="2"/>
</dbReference>
<dbReference type="Pfam" id="PF05239">
    <property type="entry name" value="PRC"/>
    <property type="match status" value="1"/>
</dbReference>
<comment type="caution">
    <text evidence="2">The sequence shown here is derived from an EMBL/GenBank/DDBJ whole genome shotgun (WGS) entry which is preliminary data.</text>
</comment>
<dbReference type="RefSeq" id="WP_200240425.1">
    <property type="nucleotide sequence ID" value="NZ_NRRV01000054.1"/>
</dbReference>
<keyword evidence="3" id="KW-1185">Reference proteome</keyword>
<proteinExistence type="predicted"/>
<name>A0ABS1CLE8_9GAMM</name>
<reference evidence="2 3" key="1">
    <citation type="journal article" date="2020" name="Microorganisms">
        <title>Osmotic Adaptation and Compatible Solute Biosynthesis of Phototrophic Bacteria as Revealed from Genome Analyses.</title>
        <authorList>
            <person name="Imhoff J.F."/>
            <person name="Rahn T."/>
            <person name="Kunzel S."/>
            <person name="Keller A."/>
            <person name="Neulinger S.C."/>
        </authorList>
    </citation>
    <scope>NUCLEOTIDE SEQUENCE [LARGE SCALE GENOMIC DNA]</scope>
    <source>
        <strain evidence="2 3">DSM 6210</strain>
    </source>
</reference>
<accession>A0ABS1CLE8</accession>
<feature type="domain" description="PRC-barrel" evidence="1">
    <location>
        <begin position="158"/>
        <end position="233"/>
    </location>
</feature>
<protein>
    <recommendedName>
        <fullName evidence="1">PRC-barrel domain-containing protein</fullName>
    </recommendedName>
</protein>
<dbReference type="InterPro" id="IPR011033">
    <property type="entry name" value="PRC_barrel-like_sf"/>
</dbReference>
<dbReference type="SUPFAM" id="SSF50346">
    <property type="entry name" value="PRC-barrel domain"/>
    <property type="match status" value="2"/>
</dbReference>
<sequence>MLRSLAEPEGYRLHATDDEIGRCRDFLIDDQQWAVRYMVADTRTWLPGRKVLVSPAQLGTPDWAAQRLPVAMTREQLEQSPPLDEDAPVSRRYEQAFNTAHGLPAYWLGSGLWGDYPAPSTMMAPQEMYIEPAPTVPEEPDTAEPVDPAVDDRVHLRSLREITGYDVRAGGDGEAAKVGRLKDVIVDDERWAVRYLVVDTSRLPFSKQVLLPVELVTDVDWASRSVRTEATEAQVEEAPAFDPAEPVNARMEAVLYDYYGRAHARVG</sequence>
<dbReference type="InterPro" id="IPR027275">
    <property type="entry name" value="PRC-brl_dom"/>
</dbReference>
<dbReference type="Proteomes" id="UP000748752">
    <property type="component" value="Unassembled WGS sequence"/>
</dbReference>
<dbReference type="InterPro" id="IPR014747">
    <property type="entry name" value="Bac_photo_RC_H_C"/>
</dbReference>
<evidence type="ECO:0000313" key="2">
    <source>
        <dbReference type="EMBL" id="MBK1632667.1"/>
    </source>
</evidence>
<dbReference type="EMBL" id="NRRV01000054">
    <property type="protein sequence ID" value="MBK1632667.1"/>
    <property type="molecule type" value="Genomic_DNA"/>
</dbReference>
<gene>
    <name evidence="2" type="ORF">CKO31_18345</name>
</gene>
<evidence type="ECO:0000259" key="1">
    <source>
        <dbReference type="Pfam" id="PF05239"/>
    </source>
</evidence>
<evidence type="ECO:0000313" key="3">
    <source>
        <dbReference type="Proteomes" id="UP000748752"/>
    </source>
</evidence>